<evidence type="ECO:0000256" key="1">
    <source>
        <dbReference type="SAM" id="Coils"/>
    </source>
</evidence>
<evidence type="ECO:0000313" key="3">
    <source>
        <dbReference type="EMBL" id="BES91053.1"/>
    </source>
</evidence>
<dbReference type="EMBL" id="AP028910">
    <property type="protein sequence ID" value="BES91053.1"/>
    <property type="molecule type" value="Genomic_DNA"/>
</dbReference>
<protein>
    <recommendedName>
        <fullName evidence="5">LisH domain-containing protein</fullName>
    </recommendedName>
</protein>
<feature type="coiled-coil region" evidence="1">
    <location>
        <begin position="550"/>
        <end position="577"/>
    </location>
</feature>
<accession>A0ABN7AG80</accession>
<name>A0ABN7AG80_9HEMI</name>
<sequence length="582" mass="65616">MSGDPPRSFQYLTKPDNPQKAMNADEFSQELSKWLGVEGVLDMRSYLRFRVLEQFKPGFVTPGKVEDEGSPISDVDVALNLLVVDFLLRQKYFFSLCVILPEMSVPFGKDRRFDKLKSRLSSLGSTMQSSSATLLDKELIDEGLKALNVEPGSGIGSKITENYCAVGNTRSLLQIIAKTLNHVKSYGSPGSPSDGEQKKQPPEVTPNQTILRNEILEGIDLQIKELRQLVLFKGSKQKYNELHDDVGELREKVTGIFPKIDEHGDRIGILTNLVRTLRTISVQILRRCSSYVELILSMQQKLGTFETTVRKLTWRLGKQSKQLSSLRCRRFRSKFIKFRPVLKQKHVCDASIQTDSPSVQCINICDGSAQTLVRLDSIPHQGIKSSKIENDNPEEIARTRAKDRLDQILNDFSTNPATSPFVGPGGVESQGFQSNSCSSQAKPNNFEAETSTMNINSINRSSGQLHTRIQQQGIELEKLSTQIVSLEKKILNPREAEENRQGRITKNTFVQTMDSFQQTSLPPDITRPKQKYSKSCQLCVTEAYPLETLVISAKLEIAALKRERRYLEEESVIQNQEKTIKR</sequence>
<gene>
    <name evidence="3" type="ORF">NTJ_03861</name>
</gene>
<keyword evidence="4" id="KW-1185">Reference proteome</keyword>
<evidence type="ECO:0008006" key="5">
    <source>
        <dbReference type="Google" id="ProtNLM"/>
    </source>
</evidence>
<keyword evidence="1" id="KW-0175">Coiled coil</keyword>
<dbReference type="Proteomes" id="UP001307889">
    <property type="component" value="Chromosome 2"/>
</dbReference>
<feature type="region of interest" description="Disordered" evidence="2">
    <location>
        <begin position="186"/>
        <end position="206"/>
    </location>
</feature>
<organism evidence="3 4">
    <name type="scientific">Nesidiocoris tenuis</name>
    <dbReference type="NCBI Taxonomy" id="355587"/>
    <lineage>
        <taxon>Eukaryota</taxon>
        <taxon>Metazoa</taxon>
        <taxon>Ecdysozoa</taxon>
        <taxon>Arthropoda</taxon>
        <taxon>Hexapoda</taxon>
        <taxon>Insecta</taxon>
        <taxon>Pterygota</taxon>
        <taxon>Neoptera</taxon>
        <taxon>Paraneoptera</taxon>
        <taxon>Hemiptera</taxon>
        <taxon>Heteroptera</taxon>
        <taxon>Panheteroptera</taxon>
        <taxon>Cimicomorpha</taxon>
        <taxon>Miridae</taxon>
        <taxon>Dicyphina</taxon>
        <taxon>Nesidiocoris</taxon>
    </lineage>
</organism>
<proteinExistence type="predicted"/>
<reference evidence="3 4" key="1">
    <citation type="submission" date="2023-09" db="EMBL/GenBank/DDBJ databases">
        <title>Nesidiocoris tenuis whole genome shotgun sequence.</title>
        <authorList>
            <person name="Shibata T."/>
            <person name="Shimoda M."/>
            <person name="Kobayashi T."/>
            <person name="Uehara T."/>
        </authorList>
    </citation>
    <scope>NUCLEOTIDE SEQUENCE [LARGE SCALE GENOMIC DNA]</scope>
    <source>
        <strain evidence="3 4">Japan</strain>
    </source>
</reference>
<evidence type="ECO:0000313" key="4">
    <source>
        <dbReference type="Proteomes" id="UP001307889"/>
    </source>
</evidence>
<evidence type="ECO:0000256" key="2">
    <source>
        <dbReference type="SAM" id="MobiDB-lite"/>
    </source>
</evidence>